<evidence type="ECO:0000313" key="1">
    <source>
        <dbReference type="EMBL" id="SDY40601.1"/>
    </source>
</evidence>
<keyword evidence="2" id="KW-1185">Reference proteome</keyword>
<dbReference type="AlphaFoldDB" id="A0A1H3JL12"/>
<sequence length="118" mass="12296">MDVLKGTRTGTLVAPGATTALLCVYPFVSTDPMPLGKTHTAKDPAGVAKLLNTAPDTPPAPNLDSSCLAGGKEQYLFVLGYPNRPPAVVTVGCGTVESGGVVRYDAPLKELLAFWPNR</sequence>
<protein>
    <submittedName>
        <fullName evidence="1">Uncharacterized protein</fullName>
    </submittedName>
</protein>
<accession>A0A1H3JL12</accession>
<evidence type="ECO:0000313" key="2">
    <source>
        <dbReference type="Proteomes" id="UP000242415"/>
    </source>
</evidence>
<name>A0A1H3JL12_9ACTN</name>
<gene>
    <name evidence="1" type="ORF">SAMN05444365_102165</name>
</gene>
<dbReference type="OrthoDB" id="3361342at2"/>
<dbReference type="Proteomes" id="UP000242415">
    <property type="component" value="Unassembled WGS sequence"/>
</dbReference>
<reference evidence="2" key="1">
    <citation type="submission" date="2016-10" db="EMBL/GenBank/DDBJ databases">
        <authorList>
            <person name="Varghese N."/>
            <person name="Submissions S."/>
        </authorList>
    </citation>
    <scope>NUCLEOTIDE SEQUENCE [LARGE SCALE GENOMIC DNA]</scope>
    <source>
        <strain evidence="2">DSM 45245</strain>
    </source>
</reference>
<organism evidence="1 2">
    <name type="scientific">Micromonospora pattaloongensis</name>
    <dbReference type="NCBI Taxonomy" id="405436"/>
    <lineage>
        <taxon>Bacteria</taxon>
        <taxon>Bacillati</taxon>
        <taxon>Actinomycetota</taxon>
        <taxon>Actinomycetes</taxon>
        <taxon>Micromonosporales</taxon>
        <taxon>Micromonosporaceae</taxon>
        <taxon>Micromonospora</taxon>
    </lineage>
</organism>
<dbReference type="EMBL" id="FNPH01000002">
    <property type="protein sequence ID" value="SDY40601.1"/>
    <property type="molecule type" value="Genomic_DNA"/>
</dbReference>
<dbReference type="RefSeq" id="WP_139307174.1">
    <property type="nucleotide sequence ID" value="NZ_FNPH01000002.1"/>
</dbReference>
<proteinExistence type="predicted"/>